<dbReference type="AlphaFoldDB" id="A0A3S4VJ76"/>
<feature type="transmembrane region" description="Helical" evidence="8">
    <location>
        <begin position="133"/>
        <end position="153"/>
    </location>
</feature>
<feature type="transmembrane region" description="Helical" evidence="8">
    <location>
        <begin position="368"/>
        <end position="388"/>
    </location>
</feature>
<dbReference type="GO" id="GO:0005886">
    <property type="term" value="C:plasma membrane"/>
    <property type="evidence" value="ECO:0007669"/>
    <property type="project" value="UniProtKB-SubCell"/>
</dbReference>
<dbReference type="NCBIfam" id="NF009290">
    <property type="entry name" value="PRK12650.1"/>
    <property type="match status" value="1"/>
</dbReference>
<feature type="transmembrane region" description="Helical" evidence="8">
    <location>
        <begin position="299"/>
        <end position="317"/>
    </location>
</feature>
<keyword evidence="6 8" id="KW-0472">Membrane</keyword>
<dbReference type="PRINTS" id="PR01434">
    <property type="entry name" value="NADHDHGNASE5"/>
</dbReference>
<evidence type="ECO:0000259" key="9">
    <source>
        <dbReference type="Pfam" id="PF00361"/>
    </source>
</evidence>
<feature type="domain" description="Na+/H+ antiporter MnhB subunit-related protein" evidence="10">
    <location>
        <begin position="809"/>
        <end position="925"/>
    </location>
</feature>
<feature type="transmembrane region" description="Helical" evidence="8">
    <location>
        <begin position="37"/>
        <end position="56"/>
    </location>
</feature>
<feature type="domain" description="MrpA C-terminal/MbhD" evidence="11">
    <location>
        <begin position="609"/>
        <end position="673"/>
    </location>
</feature>
<feature type="transmembrane region" description="Helical" evidence="8">
    <location>
        <begin position="568"/>
        <end position="587"/>
    </location>
</feature>
<evidence type="ECO:0000256" key="8">
    <source>
        <dbReference type="SAM" id="Phobius"/>
    </source>
</evidence>
<accession>A0A3S4VJ76</accession>
<feature type="transmembrane region" description="Helical" evidence="8">
    <location>
        <begin position="599"/>
        <end position="618"/>
    </location>
</feature>
<dbReference type="InterPro" id="IPR001750">
    <property type="entry name" value="ND/Mrp_TM"/>
</dbReference>
<feature type="transmembrane region" description="Helical" evidence="8">
    <location>
        <begin position="505"/>
        <end position="521"/>
    </location>
</feature>
<dbReference type="Pfam" id="PF20501">
    <property type="entry name" value="MbhE"/>
    <property type="match status" value="1"/>
</dbReference>
<feature type="transmembrane region" description="Helical" evidence="8">
    <location>
        <begin position="651"/>
        <end position="672"/>
    </location>
</feature>
<evidence type="ECO:0000313" key="13">
    <source>
        <dbReference type="EMBL" id="VEH70244.1"/>
    </source>
</evidence>
<evidence type="ECO:0000256" key="3">
    <source>
        <dbReference type="ARBA" id="ARBA00022475"/>
    </source>
</evidence>
<comment type="subcellular location">
    <subcellularLocation>
        <location evidence="1">Cell membrane</location>
        <topology evidence="1">Multi-pass membrane protein</topology>
    </subcellularLocation>
    <subcellularLocation>
        <location evidence="7">Membrane</location>
        <topology evidence="7">Multi-pass membrane protein</topology>
    </subcellularLocation>
</comment>
<feature type="transmembrane region" description="Helical" evidence="8">
    <location>
        <begin position="837"/>
        <end position="855"/>
    </location>
</feature>
<evidence type="ECO:0000256" key="7">
    <source>
        <dbReference type="RuleBase" id="RU000320"/>
    </source>
</evidence>
<evidence type="ECO:0000256" key="6">
    <source>
        <dbReference type="ARBA" id="ARBA00023136"/>
    </source>
</evidence>
<feature type="transmembrane region" description="Helical" evidence="8">
    <location>
        <begin position="684"/>
        <end position="705"/>
    </location>
</feature>
<evidence type="ECO:0000259" key="11">
    <source>
        <dbReference type="Pfam" id="PF13244"/>
    </source>
</evidence>
<feature type="domain" description="NADH:quinone oxidoreductase/Mrp antiporter transmembrane" evidence="9">
    <location>
        <begin position="129"/>
        <end position="404"/>
    </location>
</feature>
<evidence type="ECO:0000259" key="12">
    <source>
        <dbReference type="Pfam" id="PF20501"/>
    </source>
</evidence>
<feature type="transmembrane region" description="Helical" evidence="8">
    <location>
        <begin position="867"/>
        <end position="889"/>
    </location>
</feature>
<reference evidence="13 14" key="1">
    <citation type="submission" date="2018-12" db="EMBL/GenBank/DDBJ databases">
        <authorList>
            <consortium name="Pathogen Informatics"/>
        </authorList>
    </citation>
    <scope>NUCLEOTIDE SEQUENCE [LARGE SCALE GENOMIC DNA]</scope>
    <source>
        <strain evidence="13 14">NCTC12967</strain>
    </source>
</reference>
<feature type="transmembrane region" description="Helical" evidence="8">
    <location>
        <begin position="270"/>
        <end position="290"/>
    </location>
</feature>
<dbReference type="InterPro" id="IPR025383">
    <property type="entry name" value="MrpA_C/MbhD"/>
</dbReference>
<feature type="transmembrane region" description="Helical" evidence="8">
    <location>
        <begin position="625"/>
        <end position="645"/>
    </location>
</feature>
<evidence type="ECO:0000259" key="10">
    <source>
        <dbReference type="Pfam" id="PF04039"/>
    </source>
</evidence>
<protein>
    <submittedName>
        <fullName evidence="13">Multiple resistance and pH homeostasis protein A</fullName>
    </submittedName>
</protein>
<dbReference type="PANTHER" id="PTHR43373">
    <property type="entry name" value="NA(+)/H(+) ANTIPORTER SUBUNIT"/>
    <property type="match status" value="1"/>
</dbReference>
<organism evidence="13 14">
    <name type="scientific">Arachnia propionica</name>
    <dbReference type="NCBI Taxonomy" id="1750"/>
    <lineage>
        <taxon>Bacteria</taxon>
        <taxon>Bacillati</taxon>
        <taxon>Actinomycetota</taxon>
        <taxon>Actinomycetes</taxon>
        <taxon>Propionibacteriales</taxon>
        <taxon>Propionibacteriaceae</taxon>
        <taxon>Arachnia</taxon>
    </lineage>
</organism>
<dbReference type="InterPro" id="IPR007182">
    <property type="entry name" value="MnhB"/>
</dbReference>
<feature type="transmembrane region" description="Helical" evidence="8">
    <location>
        <begin position="165"/>
        <end position="184"/>
    </location>
</feature>
<feature type="transmembrane region" description="Helical" evidence="8">
    <location>
        <begin position="235"/>
        <end position="258"/>
    </location>
</feature>
<feature type="transmembrane region" description="Helical" evidence="8">
    <location>
        <begin position="408"/>
        <end position="432"/>
    </location>
</feature>
<keyword evidence="14" id="KW-1185">Reference proteome</keyword>
<proteinExistence type="predicted"/>
<feature type="transmembrane region" description="Helical" evidence="8">
    <location>
        <begin position="110"/>
        <end position="127"/>
    </location>
</feature>
<dbReference type="InterPro" id="IPR046806">
    <property type="entry name" value="MrpA_C/MbhE"/>
</dbReference>
<evidence type="ECO:0000256" key="1">
    <source>
        <dbReference type="ARBA" id="ARBA00004651"/>
    </source>
</evidence>
<feature type="transmembrane region" description="Helical" evidence="8">
    <location>
        <begin position="909"/>
        <end position="931"/>
    </location>
</feature>
<evidence type="ECO:0000256" key="2">
    <source>
        <dbReference type="ARBA" id="ARBA00022448"/>
    </source>
</evidence>
<keyword evidence="5 8" id="KW-1133">Transmembrane helix</keyword>
<dbReference type="Pfam" id="PF00361">
    <property type="entry name" value="Proton_antipo_M"/>
    <property type="match status" value="1"/>
</dbReference>
<feature type="transmembrane region" description="Helical" evidence="8">
    <location>
        <begin position="204"/>
        <end position="223"/>
    </location>
</feature>
<evidence type="ECO:0000313" key="14">
    <source>
        <dbReference type="Proteomes" id="UP000273044"/>
    </source>
</evidence>
<feature type="transmembrane region" description="Helical" evidence="8">
    <location>
        <begin position="323"/>
        <end position="347"/>
    </location>
</feature>
<dbReference type="PANTHER" id="PTHR43373:SF1">
    <property type="entry name" value="NA(+)_H(+) ANTIPORTER SUBUNIT A"/>
    <property type="match status" value="1"/>
</dbReference>
<name>A0A3S4VJ76_9ACTN</name>
<feature type="transmembrane region" description="Helical" evidence="8">
    <location>
        <begin position="6"/>
        <end position="25"/>
    </location>
</feature>
<dbReference type="Pfam" id="PF04039">
    <property type="entry name" value="MnhB"/>
    <property type="match status" value="1"/>
</dbReference>
<dbReference type="Pfam" id="PF13244">
    <property type="entry name" value="MbhD"/>
    <property type="match status" value="1"/>
</dbReference>
<sequence length="989" mass="104758">MTAPMPVIVPVILLALAFVTTPLFVRFLGRNAGWPLSALYVAAAVFEAPAAGAVMAGERPAWSVDWLPALGIRLAFATDGLGLVFSFIALLIGAVVFVYSTRYLAVGRNYAFYQVMTAFTLSMQALVLADDLVLLFICWELTSLASFLLIASAGNAGEGASMRTLLITFVGGVLLLLAIAAIWWRTGTTSLSGVFSHEVWASDPGFTTLIAVLVALAGFTKAAQFPFHVWLPDAMAAITPVSAYLHAAAVVKAGIFLLLRFSPVLHANAVWNGLLVTVGLITTCVGGYFALEQTDAKKLMAYSTVSQLGLLTASIGLGTEAGIAAAVLHTIAHALFKSGLFMMVGVIDHSTDTRDLRRFPPGLYRRMPFSFAVMALGCASMAGIPPMLGFVSKEAILASLLGAPGASWTGLAAFLVAVLGSVLTFVYCARVLLGIFFDGTDENRSVHMHDPLLAGSAALPILVSVPLIAWLGGLSGPVASAAGAALGGTAPGVHLALWHGPGTELYATVGILLLGSVIAWRRRTLVDWVLQHRFPLNGSKAMWHLTEWTRRLGALLARSVASDTATRHIVSILGSLGVIGLAGSWAANLTGLRAQQPGLTKSIDVVVFVLITAATIGVCISRVRIASVLSLSAVGILATVQILALGAPDVALTQLLVESLNIIVIMLVLQRLPVRFPVRRRGRNLLTLAASALVGGGVAALTWALTARRDKSDLAKEFLERTKELASGDNVVNVILVEFRGFDTLGELSVLAMTAVAILALLSTVRDRYIDPPGDDPYLIPVTALQINQNPRSRAHRAIMEAWPNAVSLQVMLRFMTPLLIVISAVLFWRGHNSPGGGFNAALVASSLVGLIYLSTAKDRSVGPPRLPLFLVGGGVMLAVATGFLDLFLTGSFLQPIHGEILGTHLTTSMIFDAGVYLAVLGLILVSFNVLGATRGTRAGGEGTRERIDELLEGELPGPLETVRGERPRRPAIRTRFITEGTRPKETKK</sequence>
<evidence type="ECO:0000256" key="4">
    <source>
        <dbReference type="ARBA" id="ARBA00022692"/>
    </source>
</evidence>
<dbReference type="Proteomes" id="UP000273044">
    <property type="component" value="Chromosome"/>
</dbReference>
<dbReference type="InterPro" id="IPR050616">
    <property type="entry name" value="CPA3_Na-H_Antiporter_A"/>
</dbReference>
<feature type="transmembrane region" description="Helical" evidence="8">
    <location>
        <begin position="452"/>
        <end position="471"/>
    </location>
</feature>
<feature type="domain" description="MrpA C-terminal/MbhE" evidence="12">
    <location>
        <begin position="688"/>
        <end position="766"/>
    </location>
</feature>
<dbReference type="EMBL" id="LR134406">
    <property type="protein sequence ID" value="VEH70244.1"/>
    <property type="molecule type" value="Genomic_DNA"/>
</dbReference>
<feature type="transmembrane region" description="Helical" evidence="8">
    <location>
        <begin position="748"/>
        <end position="765"/>
    </location>
</feature>
<keyword evidence="2" id="KW-0813">Transport</keyword>
<gene>
    <name evidence="13" type="primary">mrpA</name>
    <name evidence="13" type="ORF">NCTC12967_01537</name>
</gene>
<feature type="transmembrane region" description="Helical" evidence="8">
    <location>
        <begin position="76"/>
        <end position="98"/>
    </location>
</feature>
<keyword evidence="4 7" id="KW-0812">Transmembrane</keyword>
<feature type="transmembrane region" description="Helical" evidence="8">
    <location>
        <begin position="811"/>
        <end position="831"/>
    </location>
</feature>
<keyword evidence="3" id="KW-1003">Cell membrane</keyword>
<evidence type="ECO:0000256" key="5">
    <source>
        <dbReference type="ARBA" id="ARBA00022989"/>
    </source>
</evidence>